<reference evidence="1 2" key="2">
    <citation type="submission" date="2018-06" db="EMBL/GenBank/DDBJ databases">
        <title>Metagenomic assembly of (sub)arctic Cyanobacteria and their associated microbiome from non-axenic cultures.</title>
        <authorList>
            <person name="Baurain D."/>
        </authorList>
    </citation>
    <scope>NUCLEOTIDE SEQUENCE [LARGE SCALE GENOMIC DNA]</scope>
    <source>
        <strain evidence="1">ULC066bin1</strain>
    </source>
</reference>
<name>A0A2W4WT92_9CYAN</name>
<organism evidence="1 2">
    <name type="scientific">Pseudanabaena frigida</name>
    <dbReference type="NCBI Taxonomy" id="945775"/>
    <lineage>
        <taxon>Bacteria</taxon>
        <taxon>Bacillati</taxon>
        <taxon>Cyanobacteriota</taxon>
        <taxon>Cyanophyceae</taxon>
        <taxon>Pseudanabaenales</taxon>
        <taxon>Pseudanabaenaceae</taxon>
        <taxon>Pseudanabaena</taxon>
    </lineage>
</organism>
<gene>
    <name evidence="1" type="ORF">DCF19_00835</name>
</gene>
<dbReference type="Pfam" id="PF09654">
    <property type="entry name" value="DUF2396"/>
    <property type="match status" value="1"/>
</dbReference>
<comment type="caution">
    <text evidence="1">The sequence shown here is derived from an EMBL/GenBank/DDBJ whole genome shotgun (WGS) entry which is preliminary data.</text>
</comment>
<protein>
    <submittedName>
        <fullName evidence="1">TIGR02652 family protein</fullName>
    </submittedName>
</protein>
<dbReference type="Proteomes" id="UP000249467">
    <property type="component" value="Unassembled WGS sequence"/>
</dbReference>
<dbReference type="AlphaFoldDB" id="A0A2W4WT92"/>
<dbReference type="NCBIfam" id="TIGR02652">
    <property type="entry name" value="TIGR02652 family protein"/>
    <property type="match status" value="1"/>
</dbReference>
<proteinExistence type="predicted"/>
<dbReference type="InterPro" id="IPR013472">
    <property type="entry name" value="CHP02652"/>
</dbReference>
<reference evidence="1 2" key="1">
    <citation type="submission" date="2018-04" db="EMBL/GenBank/DDBJ databases">
        <authorList>
            <person name="Go L.Y."/>
            <person name="Mitchell J.A."/>
        </authorList>
    </citation>
    <scope>NUCLEOTIDE SEQUENCE [LARGE SCALE GENOMIC DNA]</scope>
    <source>
        <strain evidence="1">ULC066bin1</strain>
    </source>
</reference>
<dbReference type="EMBL" id="QBML01000001">
    <property type="protein sequence ID" value="PZO45069.1"/>
    <property type="molecule type" value="Genomic_DNA"/>
</dbReference>
<evidence type="ECO:0000313" key="1">
    <source>
        <dbReference type="EMBL" id="PZO45069.1"/>
    </source>
</evidence>
<accession>A0A2W4WT92</accession>
<evidence type="ECO:0000313" key="2">
    <source>
        <dbReference type="Proteomes" id="UP000249467"/>
    </source>
</evidence>
<sequence>MRTVTSAQQYPIFGSEIKCPHCRQIIPALILTDTYLCQRHGAFEVNPNCKDLVHLQSDRQWRLWNDEWYRQHTHPDGIRFEIHESIDRLYTQGYRAVKVTIAHRYIDLVTPYLETSLIGSNTQRLYGLVVEFSPPEEQEPRWGVINFDLEKELGTPKGYPYFRSF</sequence>